<dbReference type="RefSeq" id="WP_312031388.1">
    <property type="nucleotide sequence ID" value="NZ_CP051151.1"/>
</dbReference>
<dbReference type="PANTHER" id="PTHR10151:SF120">
    <property type="entry name" value="BIS(5'-ADENOSYL)-TRIPHOSPHATASE"/>
    <property type="match status" value="1"/>
</dbReference>
<organism evidence="1 2">
    <name type="scientific">Hujiaoplasma nucleasis</name>
    <dbReference type="NCBI Taxonomy" id="2725268"/>
    <lineage>
        <taxon>Bacteria</taxon>
        <taxon>Bacillati</taxon>
        <taxon>Mycoplasmatota</taxon>
        <taxon>Mollicutes</taxon>
        <taxon>Candidatus Izemoplasmatales</taxon>
        <taxon>Hujiaoplasmataceae</taxon>
        <taxon>Hujiaoplasma</taxon>
    </lineage>
</organism>
<dbReference type="EMBL" id="CP051151">
    <property type="protein sequence ID" value="QLY40545.1"/>
    <property type="molecule type" value="Genomic_DNA"/>
</dbReference>
<proteinExistence type="predicted"/>
<dbReference type="Gene3D" id="3.40.720.10">
    <property type="entry name" value="Alkaline Phosphatase, subunit A"/>
    <property type="match status" value="1"/>
</dbReference>
<name>A0A7L6N6B9_9MOLU</name>
<dbReference type="InterPro" id="IPR017850">
    <property type="entry name" value="Alkaline_phosphatase_core_sf"/>
</dbReference>
<dbReference type="InterPro" id="IPR002591">
    <property type="entry name" value="Phosphodiest/P_Trfase"/>
</dbReference>
<sequence>MRNLVFPDYDHSLLSISSSILKHYGIDFAYKSIDLLDQRLSKNPKNVIFILVDALGSEILKKHHEKASFLVKQQKDVLTTVFPSTTTSATTTALTGLPPIRTAWIGWQQFIKEEKGHVVFFLNSDYYYETRTYDYNVSDKYVKNTKLYELIESKNSDVFTHEIFPKFKQEEHDSFSKQVGTCLKLIEDDRKHFIYMYWDQVDSKLHDFGTESKEVDDEISQVNDAVKHLFESVGDDTLIVLTADHGQIDIEPVTINKYTDLLSMLKEKPAIEARATAFYVNEEFMEDFPTVFNKHFKDKFVLYKSEELIKMDLFGVGEIHPRFKEYIGDYFSIAIDKYAFHLSDKPAHKATHAGLTKDEMLIPLIMNDSN</sequence>
<protein>
    <submittedName>
        <fullName evidence="1">PglZ domain-containing protein</fullName>
    </submittedName>
</protein>
<dbReference type="Pfam" id="PF01663">
    <property type="entry name" value="Phosphodiest"/>
    <property type="match status" value="1"/>
</dbReference>
<keyword evidence="2" id="KW-1185">Reference proteome</keyword>
<accession>A0A7L6N6B9</accession>
<dbReference type="PANTHER" id="PTHR10151">
    <property type="entry name" value="ECTONUCLEOTIDE PYROPHOSPHATASE/PHOSPHODIESTERASE"/>
    <property type="match status" value="1"/>
</dbReference>
<dbReference type="KEGG" id="tbk:HF295_06660"/>
<dbReference type="GO" id="GO:0016787">
    <property type="term" value="F:hydrolase activity"/>
    <property type="evidence" value="ECO:0007669"/>
    <property type="project" value="UniProtKB-ARBA"/>
</dbReference>
<dbReference type="SUPFAM" id="SSF53649">
    <property type="entry name" value="Alkaline phosphatase-like"/>
    <property type="match status" value="1"/>
</dbReference>
<evidence type="ECO:0000313" key="2">
    <source>
        <dbReference type="Proteomes" id="UP000512167"/>
    </source>
</evidence>
<gene>
    <name evidence="1" type="ORF">HF295_06660</name>
</gene>
<evidence type="ECO:0000313" key="1">
    <source>
        <dbReference type="EMBL" id="QLY40545.1"/>
    </source>
</evidence>
<reference evidence="1 2" key="1">
    <citation type="submission" date="2020-04" db="EMBL/GenBank/DDBJ databases">
        <authorList>
            <person name="Zheng R.K."/>
            <person name="Sun C.M."/>
        </authorList>
    </citation>
    <scope>NUCLEOTIDE SEQUENCE [LARGE SCALE GENOMIC DNA]</scope>
    <source>
        <strain evidence="2">zrk29</strain>
    </source>
</reference>
<dbReference type="AlphaFoldDB" id="A0A7L6N6B9"/>
<dbReference type="Proteomes" id="UP000512167">
    <property type="component" value="Chromosome"/>
</dbReference>